<feature type="signal peptide" evidence="2">
    <location>
        <begin position="1"/>
        <end position="23"/>
    </location>
</feature>
<protein>
    <recommendedName>
        <fullName evidence="3">Secretion system C-terminal sorting domain-containing protein</fullName>
    </recommendedName>
</protein>
<dbReference type="AlphaFoldDB" id="A0A2N3HPH7"/>
<gene>
    <name evidence="4" type="ORF">CSW08_00780</name>
</gene>
<dbReference type="Proteomes" id="UP000233435">
    <property type="component" value="Unassembled WGS sequence"/>
</dbReference>
<keyword evidence="1 2" id="KW-0732">Signal</keyword>
<evidence type="ECO:0000313" key="4">
    <source>
        <dbReference type="EMBL" id="PKQ46879.1"/>
    </source>
</evidence>
<dbReference type="EMBL" id="PJEO01000004">
    <property type="protein sequence ID" value="PKQ46879.1"/>
    <property type="molecule type" value="Genomic_DNA"/>
</dbReference>
<accession>A0A2N3HPH7</accession>
<dbReference type="OrthoDB" id="862563at2"/>
<name>A0A2N3HPH7_9FLAO</name>
<evidence type="ECO:0000313" key="5">
    <source>
        <dbReference type="Proteomes" id="UP000233435"/>
    </source>
</evidence>
<comment type="caution">
    <text evidence="4">The sequence shown here is derived from an EMBL/GenBank/DDBJ whole genome shotgun (WGS) entry which is preliminary data.</text>
</comment>
<dbReference type="NCBIfam" id="TIGR04183">
    <property type="entry name" value="Por_Secre_tail"/>
    <property type="match status" value="1"/>
</dbReference>
<evidence type="ECO:0000259" key="3">
    <source>
        <dbReference type="Pfam" id="PF18962"/>
    </source>
</evidence>
<dbReference type="RefSeq" id="WP_106658006.1">
    <property type="nucleotide sequence ID" value="NZ_PJEO01000004.1"/>
</dbReference>
<feature type="chain" id="PRO_5014923860" description="Secretion system C-terminal sorting domain-containing protein" evidence="2">
    <location>
        <begin position="24"/>
        <end position="113"/>
    </location>
</feature>
<evidence type="ECO:0000256" key="2">
    <source>
        <dbReference type="SAM" id="SignalP"/>
    </source>
</evidence>
<proteinExistence type="predicted"/>
<dbReference type="Pfam" id="PF18962">
    <property type="entry name" value="Por_Secre_tail"/>
    <property type="match status" value="1"/>
</dbReference>
<evidence type="ECO:0000256" key="1">
    <source>
        <dbReference type="ARBA" id="ARBA00022729"/>
    </source>
</evidence>
<keyword evidence="5" id="KW-1185">Reference proteome</keyword>
<dbReference type="InterPro" id="IPR026444">
    <property type="entry name" value="Secre_tail"/>
</dbReference>
<organism evidence="4 5">
    <name type="scientific">Confluentibacter flavum</name>
    <dbReference type="NCBI Taxonomy" id="1909700"/>
    <lineage>
        <taxon>Bacteria</taxon>
        <taxon>Pseudomonadati</taxon>
        <taxon>Bacteroidota</taxon>
        <taxon>Flavobacteriia</taxon>
        <taxon>Flavobacteriales</taxon>
        <taxon>Flavobacteriaceae</taxon>
        <taxon>Confluentibacter</taxon>
    </lineage>
</organism>
<feature type="domain" description="Secretion system C-terminal sorting" evidence="3">
    <location>
        <begin position="41"/>
        <end position="112"/>
    </location>
</feature>
<reference evidence="4 5" key="1">
    <citation type="submission" date="2017-12" db="EMBL/GenBank/DDBJ databases">
        <title>Confluentibacter flavum sp. nov., isolated from the saline lake.</title>
        <authorList>
            <person name="Yu L."/>
        </authorList>
    </citation>
    <scope>NUCLEOTIDE SEQUENCE [LARGE SCALE GENOMIC DNA]</scope>
    <source>
        <strain evidence="4 5">3B</strain>
    </source>
</reference>
<sequence length="113" mass="12801">MKKNYIIITLLFFAFLITQQGFSQSNFSNASTQQNIEGLSIYPNPVTEGRQIIYITTKKNFAKNIEIYNVLGKQIHATVLNGKELNISSLSTGVYILKITENKISETRKLVIK</sequence>